<name>A0ABT5AYW5_9BACT</name>
<keyword evidence="3" id="KW-1185">Reference proteome</keyword>
<dbReference type="EMBL" id="JAQNDN010000001">
    <property type="protein sequence ID" value="MDC0667037.1"/>
    <property type="molecule type" value="Genomic_DNA"/>
</dbReference>
<feature type="transmembrane region" description="Helical" evidence="1">
    <location>
        <begin position="73"/>
        <end position="93"/>
    </location>
</feature>
<dbReference type="RefSeq" id="WP_271994860.1">
    <property type="nucleotide sequence ID" value="NZ_JAQNDN010000001.1"/>
</dbReference>
<organism evidence="2 3">
    <name type="scientific">Nannocystis radixulma</name>
    <dbReference type="NCBI Taxonomy" id="2995305"/>
    <lineage>
        <taxon>Bacteria</taxon>
        <taxon>Pseudomonadati</taxon>
        <taxon>Myxococcota</taxon>
        <taxon>Polyangia</taxon>
        <taxon>Nannocystales</taxon>
        <taxon>Nannocystaceae</taxon>
        <taxon>Nannocystis</taxon>
    </lineage>
</organism>
<feature type="transmembrane region" description="Helical" evidence="1">
    <location>
        <begin position="45"/>
        <end position="67"/>
    </location>
</feature>
<evidence type="ECO:0000256" key="1">
    <source>
        <dbReference type="SAM" id="Phobius"/>
    </source>
</evidence>
<evidence type="ECO:0000313" key="3">
    <source>
        <dbReference type="Proteomes" id="UP001217838"/>
    </source>
</evidence>
<gene>
    <name evidence="2" type="ORF">POL58_04780</name>
</gene>
<comment type="caution">
    <text evidence="2">The sequence shown here is derived from an EMBL/GenBank/DDBJ whole genome shotgun (WGS) entry which is preliminary data.</text>
</comment>
<reference evidence="2 3" key="1">
    <citation type="submission" date="2022-11" db="EMBL/GenBank/DDBJ databases">
        <title>Minimal conservation of predation-associated metabolite biosynthetic gene clusters underscores biosynthetic potential of Myxococcota including descriptions for ten novel species: Archangium lansinium sp. nov., Myxococcus landrumus sp. nov., Nannocystis bai.</title>
        <authorList>
            <person name="Ahearne A."/>
            <person name="Stevens C."/>
            <person name="Dowd S."/>
        </authorList>
    </citation>
    <scope>NUCLEOTIDE SEQUENCE [LARGE SCALE GENOMIC DNA]</scope>
    <source>
        <strain evidence="2 3">NCELM</strain>
    </source>
</reference>
<evidence type="ECO:0000313" key="2">
    <source>
        <dbReference type="EMBL" id="MDC0667037.1"/>
    </source>
</evidence>
<keyword evidence="1" id="KW-0472">Membrane</keyword>
<protein>
    <submittedName>
        <fullName evidence="2">Uncharacterized protein</fullName>
    </submittedName>
</protein>
<feature type="transmembrane region" description="Helical" evidence="1">
    <location>
        <begin position="12"/>
        <end position="33"/>
    </location>
</feature>
<proteinExistence type="predicted"/>
<dbReference type="Proteomes" id="UP001217838">
    <property type="component" value="Unassembled WGS sequence"/>
</dbReference>
<keyword evidence="1" id="KW-0812">Transmembrane</keyword>
<sequence length="243" mass="26642">MARATTNRRAWQIHAGILALLAIAYIIFVVEFMSGPAPRVLDLRAVVATFFLMCLGGYATITSILMIWVGRRIWGPIVMHGLMLGAGLVLLKLDADAASERRAQDELEDALYMARRIENCMQLRELRVVVGEPTRASLHLYNGCDDDVEVSGIELTGTSPTGETMVLDEPAPRRFTVPPGGAATVVVEPRWGADVAVDDRSHWRVSAFFSGPDQSGWPCFASPGYPDQNHRCAPLPRVAVDPR</sequence>
<accession>A0ABT5AYW5</accession>
<keyword evidence="1" id="KW-1133">Transmembrane helix</keyword>